<feature type="non-terminal residue" evidence="2">
    <location>
        <position position="570"/>
    </location>
</feature>
<dbReference type="PANTHER" id="PTHR37540:SF9">
    <property type="entry name" value="ZN(2)-C6 FUNGAL-TYPE DOMAIN-CONTAINING PROTEIN"/>
    <property type="match status" value="1"/>
</dbReference>
<protein>
    <recommendedName>
        <fullName evidence="4">Transcription factor domain-containing protein</fullName>
    </recommendedName>
</protein>
<dbReference type="InterPro" id="IPR021858">
    <property type="entry name" value="Fun_TF"/>
</dbReference>
<dbReference type="STRING" id="5539.A0A3E2HF66"/>
<dbReference type="EMBL" id="NCSJ02000062">
    <property type="protein sequence ID" value="RFU32064.1"/>
    <property type="molecule type" value="Genomic_DNA"/>
</dbReference>
<dbReference type="AlphaFoldDB" id="A0A3E2HF66"/>
<feature type="non-terminal residue" evidence="2">
    <location>
        <position position="1"/>
    </location>
</feature>
<evidence type="ECO:0000313" key="2">
    <source>
        <dbReference type="EMBL" id="RFU32064.1"/>
    </source>
</evidence>
<sequence>MLKADAAKQSKYTEIIVDLGSLDSTASGAVSINNLGLLADPRRHASQNNESKEPVLADCTYQQSQVSETSLVSLNAQNPGPTLLGGIRPYNQDAVEYAGVEFDGNTRPRNISFLWEPQGMEQKCPASPFVMKEKIFTPYPRDFLTSYYGISNAQIGGPAVDKLRTLPIEPSVKNVEFLSLFIERLSPFMSSIDGKDSPSHFNREWLPFMIQSPLVAYIGILTASYFDAAARGIEHEKSVDIISTKVKLISGINEYLKKQSKAISNDAISTVMSLAHNEWIYNEENVVIAHMKGLREMIRLRGGLANIHPVTLRMLLTRTDYQIACSLECDLFLDARDEDSCGVLLDTYPIIFDSPLLPSKNRLVDSYKDLKISLETAAILDDMRFLTISALSLVRGDTSAEQTAKFITTANWIHKRVSNAPPLDNYFYETCRSAAIVYSTSMLHRKLLSQVCTAELLGKFWMSMWRVSLSGWKKTPGIFLWLVLVMTPFAQGRSEGRFLKSMISASIMAIGLENWEVVMIQLRAFVALQKWLKDGVENKTEGGSAGQISAKSKSGNEKSMDGGELANRVL</sequence>
<evidence type="ECO:0008006" key="4">
    <source>
        <dbReference type="Google" id="ProtNLM"/>
    </source>
</evidence>
<evidence type="ECO:0000313" key="3">
    <source>
        <dbReference type="Proteomes" id="UP000258309"/>
    </source>
</evidence>
<dbReference type="Pfam" id="PF11951">
    <property type="entry name" value="Fungal_trans_2"/>
    <property type="match status" value="1"/>
</dbReference>
<feature type="region of interest" description="Disordered" evidence="1">
    <location>
        <begin position="539"/>
        <end position="570"/>
    </location>
</feature>
<keyword evidence="3" id="KW-1185">Reference proteome</keyword>
<reference evidence="2 3" key="1">
    <citation type="submission" date="2018-05" db="EMBL/GenBank/DDBJ databases">
        <title>Draft genome sequence of Scytalidium lignicola DSM 105466, a ubiquitous saprotrophic fungus.</title>
        <authorList>
            <person name="Buettner E."/>
            <person name="Gebauer A.M."/>
            <person name="Hofrichter M."/>
            <person name="Liers C."/>
            <person name="Kellner H."/>
        </authorList>
    </citation>
    <scope>NUCLEOTIDE SEQUENCE [LARGE SCALE GENOMIC DNA]</scope>
    <source>
        <strain evidence="2 3">DSM 105466</strain>
    </source>
</reference>
<dbReference type="PANTHER" id="PTHR37540">
    <property type="entry name" value="TRANSCRIPTION FACTOR (ACR-2), PUTATIVE-RELATED-RELATED"/>
    <property type="match status" value="1"/>
</dbReference>
<dbReference type="OrthoDB" id="415825at2759"/>
<organism evidence="2 3">
    <name type="scientific">Scytalidium lignicola</name>
    <name type="common">Hyphomycete</name>
    <dbReference type="NCBI Taxonomy" id="5539"/>
    <lineage>
        <taxon>Eukaryota</taxon>
        <taxon>Fungi</taxon>
        <taxon>Dikarya</taxon>
        <taxon>Ascomycota</taxon>
        <taxon>Pezizomycotina</taxon>
        <taxon>Leotiomycetes</taxon>
        <taxon>Leotiomycetes incertae sedis</taxon>
        <taxon>Scytalidium</taxon>
    </lineage>
</organism>
<comment type="caution">
    <text evidence="2">The sequence shown here is derived from an EMBL/GenBank/DDBJ whole genome shotgun (WGS) entry which is preliminary data.</text>
</comment>
<accession>A0A3E2HF66</accession>
<evidence type="ECO:0000256" key="1">
    <source>
        <dbReference type="SAM" id="MobiDB-lite"/>
    </source>
</evidence>
<gene>
    <name evidence="2" type="ORF">B7463_g4264</name>
</gene>
<proteinExistence type="predicted"/>
<dbReference type="OMA" id="QQWIAKE"/>
<name>A0A3E2HF66_SCYLI</name>
<dbReference type="Proteomes" id="UP000258309">
    <property type="component" value="Unassembled WGS sequence"/>
</dbReference>